<name>A0A834FBC5_ORYME</name>
<protein>
    <submittedName>
        <fullName evidence="4">Uncharacterized protein</fullName>
    </submittedName>
</protein>
<sequence>MALWLKQAVLVLLTEAAMVGCSQEINLSSPVDPSRKERVNTSARSLKFLCDIPTKSSRYRVTFYFRDSNSKNSFFKCSTAIYGNLNAFTTSPKKKQMNQTDPNMKCYNKTWEIQNITRENNGFYSCEIHIEIPVLHTTKSREVEVLFVPSGNDTSPEKIPTSSLRFWLPLGLGSLFVVILVVLCVIIRRACIRDRATLDPVYANTHRKTKDRSPRPPHVPRPDQLKLAEPYENLRTPSPARRYEEGKRRPRP</sequence>
<evidence type="ECO:0000313" key="5">
    <source>
        <dbReference type="Proteomes" id="UP000646548"/>
    </source>
</evidence>
<accession>A0A834FBC5</accession>
<evidence type="ECO:0000256" key="3">
    <source>
        <dbReference type="SAM" id="SignalP"/>
    </source>
</evidence>
<dbReference type="EMBL" id="WKFB01000296">
    <property type="protein sequence ID" value="KAF6727874.1"/>
    <property type="molecule type" value="Genomic_DNA"/>
</dbReference>
<organism evidence="4 5">
    <name type="scientific">Oryzias melastigma</name>
    <name type="common">Marine medaka</name>
    <dbReference type="NCBI Taxonomy" id="30732"/>
    <lineage>
        <taxon>Eukaryota</taxon>
        <taxon>Metazoa</taxon>
        <taxon>Chordata</taxon>
        <taxon>Craniata</taxon>
        <taxon>Vertebrata</taxon>
        <taxon>Euteleostomi</taxon>
        <taxon>Actinopterygii</taxon>
        <taxon>Neopterygii</taxon>
        <taxon>Teleostei</taxon>
        <taxon>Neoteleostei</taxon>
        <taxon>Acanthomorphata</taxon>
        <taxon>Ovalentaria</taxon>
        <taxon>Atherinomorphae</taxon>
        <taxon>Beloniformes</taxon>
        <taxon>Adrianichthyidae</taxon>
        <taxon>Oryziinae</taxon>
        <taxon>Oryzias</taxon>
    </lineage>
</organism>
<feature type="compositionally biased region" description="Basic and acidic residues" evidence="1">
    <location>
        <begin position="241"/>
        <end position="252"/>
    </location>
</feature>
<evidence type="ECO:0000256" key="2">
    <source>
        <dbReference type="SAM" id="Phobius"/>
    </source>
</evidence>
<dbReference type="AlphaFoldDB" id="A0A834FBC5"/>
<feature type="chain" id="PRO_5033004304" evidence="3">
    <location>
        <begin position="17"/>
        <end position="252"/>
    </location>
</feature>
<evidence type="ECO:0000313" key="4">
    <source>
        <dbReference type="EMBL" id="KAF6727874.1"/>
    </source>
</evidence>
<feature type="transmembrane region" description="Helical" evidence="2">
    <location>
        <begin position="166"/>
        <end position="187"/>
    </location>
</feature>
<keyword evidence="2" id="KW-0472">Membrane</keyword>
<comment type="caution">
    <text evidence="4">The sequence shown here is derived from an EMBL/GenBank/DDBJ whole genome shotgun (WGS) entry which is preliminary data.</text>
</comment>
<gene>
    <name evidence="4" type="ORF">FQA47_019509</name>
</gene>
<feature type="region of interest" description="Disordered" evidence="1">
    <location>
        <begin position="205"/>
        <end position="252"/>
    </location>
</feature>
<proteinExistence type="predicted"/>
<dbReference type="Proteomes" id="UP000646548">
    <property type="component" value="Unassembled WGS sequence"/>
</dbReference>
<keyword evidence="3" id="KW-0732">Signal</keyword>
<keyword evidence="2" id="KW-1133">Transmembrane helix</keyword>
<evidence type="ECO:0000256" key="1">
    <source>
        <dbReference type="SAM" id="MobiDB-lite"/>
    </source>
</evidence>
<keyword evidence="2" id="KW-0812">Transmembrane</keyword>
<feature type="signal peptide" evidence="3">
    <location>
        <begin position="1"/>
        <end position="16"/>
    </location>
</feature>
<reference evidence="4" key="1">
    <citation type="journal article" name="BMC Genomics">
        <title>Long-read sequencing and de novo genome assembly of marine medaka (Oryzias melastigma).</title>
        <authorList>
            <person name="Liang P."/>
            <person name="Saqib H.S.A."/>
            <person name="Ni X."/>
            <person name="Shen Y."/>
        </authorList>
    </citation>
    <scope>NUCLEOTIDE SEQUENCE</scope>
    <source>
        <strain evidence="4">Bigg-433</strain>
    </source>
</reference>